<dbReference type="GO" id="GO:0005737">
    <property type="term" value="C:cytoplasm"/>
    <property type="evidence" value="ECO:0007669"/>
    <property type="project" value="UniProtKB-SubCell"/>
</dbReference>
<dbReference type="AlphaFoldDB" id="A0A2M6W5Y0"/>
<dbReference type="Pfam" id="PF01765">
    <property type="entry name" value="RRF"/>
    <property type="match status" value="1"/>
</dbReference>
<dbReference type="Gene3D" id="1.10.132.20">
    <property type="entry name" value="Ribosome-recycling factor"/>
    <property type="match status" value="1"/>
</dbReference>
<comment type="subcellular location">
    <subcellularLocation>
        <location evidence="3">Cytoplasm</location>
    </subcellularLocation>
</comment>
<dbReference type="FunFam" id="3.30.1360.40:FF:000001">
    <property type="entry name" value="Ribosome-recycling factor"/>
    <property type="match status" value="1"/>
</dbReference>
<dbReference type="HAMAP" id="MF_00040">
    <property type="entry name" value="RRF"/>
    <property type="match status" value="1"/>
</dbReference>
<feature type="domain" description="Ribosome recycling factor" evidence="5">
    <location>
        <begin position="17"/>
        <end position="179"/>
    </location>
</feature>
<evidence type="ECO:0000256" key="2">
    <source>
        <dbReference type="ARBA" id="ARBA00022917"/>
    </source>
</evidence>
<protein>
    <recommendedName>
        <fullName evidence="3">Ribosome-recycling factor</fullName>
        <shortName evidence="3">RRF</shortName>
    </recommendedName>
    <alternativeName>
        <fullName evidence="3">Ribosome-releasing factor</fullName>
    </alternativeName>
</protein>
<evidence type="ECO:0000313" key="6">
    <source>
        <dbReference type="EMBL" id="PIT88209.1"/>
    </source>
</evidence>
<evidence type="ECO:0000259" key="5">
    <source>
        <dbReference type="Pfam" id="PF01765"/>
    </source>
</evidence>
<comment type="caution">
    <text evidence="6">The sequence shown here is derived from an EMBL/GenBank/DDBJ whole genome shotgun (WGS) entry which is preliminary data.</text>
</comment>
<dbReference type="InterPro" id="IPR002661">
    <property type="entry name" value="Ribosome_recyc_fac"/>
</dbReference>
<reference evidence="7" key="1">
    <citation type="submission" date="2017-09" db="EMBL/GenBank/DDBJ databases">
        <title>Depth-based differentiation of microbial function through sediment-hosted aquifers and enrichment of novel symbionts in the deep terrestrial subsurface.</title>
        <authorList>
            <person name="Probst A.J."/>
            <person name="Ladd B."/>
            <person name="Jarett J.K."/>
            <person name="Geller-Mcgrath D.E."/>
            <person name="Sieber C.M.K."/>
            <person name="Emerson J.B."/>
            <person name="Anantharaman K."/>
            <person name="Thomas B.C."/>
            <person name="Malmstrom R."/>
            <person name="Stieglmeier M."/>
            <person name="Klingl A."/>
            <person name="Woyke T."/>
            <person name="Ryan C.M."/>
            <person name="Banfield J.F."/>
        </authorList>
    </citation>
    <scope>NUCLEOTIDE SEQUENCE [LARGE SCALE GENOMIC DNA]</scope>
</reference>
<keyword evidence="4" id="KW-0175">Coiled coil</keyword>
<dbReference type="PANTHER" id="PTHR20982:SF3">
    <property type="entry name" value="MITOCHONDRIAL RIBOSOME RECYCLING FACTOR PSEUDO 1"/>
    <property type="match status" value="1"/>
</dbReference>
<keyword evidence="3" id="KW-0963">Cytoplasm</keyword>
<dbReference type="SUPFAM" id="SSF55194">
    <property type="entry name" value="Ribosome recycling factor, RRF"/>
    <property type="match status" value="1"/>
</dbReference>
<proteinExistence type="inferred from homology"/>
<keyword evidence="2 3" id="KW-0648">Protein biosynthesis</keyword>
<evidence type="ECO:0000256" key="3">
    <source>
        <dbReference type="HAMAP-Rule" id="MF_00040"/>
    </source>
</evidence>
<dbReference type="GO" id="GO:0006415">
    <property type="term" value="P:translational termination"/>
    <property type="evidence" value="ECO:0007669"/>
    <property type="project" value="UniProtKB-UniRule"/>
</dbReference>
<dbReference type="GO" id="GO:0043023">
    <property type="term" value="F:ribosomal large subunit binding"/>
    <property type="evidence" value="ECO:0007669"/>
    <property type="project" value="TreeGrafter"/>
</dbReference>
<dbReference type="Proteomes" id="UP000231426">
    <property type="component" value="Unassembled WGS sequence"/>
</dbReference>
<gene>
    <name evidence="3" type="primary">frr</name>
    <name evidence="6" type="ORF">COU29_02975</name>
</gene>
<evidence type="ECO:0000256" key="1">
    <source>
        <dbReference type="ARBA" id="ARBA00005912"/>
    </source>
</evidence>
<dbReference type="InterPro" id="IPR036191">
    <property type="entry name" value="RRF_sf"/>
</dbReference>
<feature type="coiled-coil region" evidence="4">
    <location>
        <begin position="111"/>
        <end position="138"/>
    </location>
</feature>
<sequence>MNINDFKVEFNKTIDFLKTEVSGLRTGRASAAIVETVLVEAYGTRQSLKAAASITVADSKTLNIEPWDKSLLGAIEKGIRDSGLGLNPVNDGRMIRLFLPELTVERRQELIKVLHQKLENARISIRKIREEVRDLILAAEESNEISEDERFRLQEELDKVVKDFNEKIKDMGERKEEEINTI</sequence>
<comment type="function">
    <text evidence="3">Responsible for the release of ribosomes from messenger RNA at the termination of protein biosynthesis. May increase the efficiency of translation by recycling ribosomes from one round of translation to another.</text>
</comment>
<organism evidence="6 7">
    <name type="scientific">Candidatus Magasanikbacteria bacterium CG10_big_fil_rev_8_21_14_0_10_36_32</name>
    <dbReference type="NCBI Taxonomy" id="1974646"/>
    <lineage>
        <taxon>Bacteria</taxon>
        <taxon>Candidatus Magasanikiibacteriota</taxon>
    </lineage>
</organism>
<evidence type="ECO:0000313" key="7">
    <source>
        <dbReference type="Proteomes" id="UP000231426"/>
    </source>
</evidence>
<dbReference type="EMBL" id="PFBV01000004">
    <property type="protein sequence ID" value="PIT88209.1"/>
    <property type="molecule type" value="Genomic_DNA"/>
</dbReference>
<dbReference type="NCBIfam" id="TIGR00496">
    <property type="entry name" value="frr"/>
    <property type="match status" value="1"/>
</dbReference>
<accession>A0A2M6W5Y0</accession>
<evidence type="ECO:0000256" key="4">
    <source>
        <dbReference type="SAM" id="Coils"/>
    </source>
</evidence>
<dbReference type="PANTHER" id="PTHR20982">
    <property type="entry name" value="RIBOSOME RECYCLING FACTOR"/>
    <property type="match status" value="1"/>
</dbReference>
<dbReference type="InterPro" id="IPR023584">
    <property type="entry name" value="Ribosome_recyc_fac_dom"/>
</dbReference>
<dbReference type="Gene3D" id="3.30.1360.40">
    <property type="match status" value="1"/>
</dbReference>
<comment type="similarity">
    <text evidence="1 3">Belongs to the RRF family.</text>
</comment>
<name>A0A2M6W5Y0_9BACT</name>
<dbReference type="CDD" id="cd00520">
    <property type="entry name" value="RRF"/>
    <property type="match status" value="1"/>
</dbReference>